<dbReference type="GO" id="GO:0005634">
    <property type="term" value="C:nucleus"/>
    <property type="evidence" value="ECO:0007669"/>
    <property type="project" value="TreeGrafter"/>
</dbReference>
<protein>
    <recommendedName>
        <fullName evidence="2">Myb/SANT-like DNA-binding domain-containing protein</fullName>
    </recommendedName>
</protein>
<keyword evidence="4" id="KW-1185">Reference proteome</keyword>
<organism evidence="3 4">
    <name type="scientific">Aldrovandia affinis</name>
    <dbReference type="NCBI Taxonomy" id="143900"/>
    <lineage>
        <taxon>Eukaryota</taxon>
        <taxon>Metazoa</taxon>
        <taxon>Chordata</taxon>
        <taxon>Craniata</taxon>
        <taxon>Vertebrata</taxon>
        <taxon>Euteleostomi</taxon>
        <taxon>Actinopterygii</taxon>
        <taxon>Neopterygii</taxon>
        <taxon>Teleostei</taxon>
        <taxon>Notacanthiformes</taxon>
        <taxon>Halosauridae</taxon>
        <taxon>Aldrovandia</taxon>
    </lineage>
</organism>
<reference evidence="3" key="1">
    <citation type="journal article" date="2023" name="Science">
        <title>Genome structures resolve the early diversification of teleost fishes.</title>
        <authorList>
            <person name="Parey E."/>
            <person name="Louis A."/>
            <person name="Montfort J."/>
            <person name="Bouchez O."/>
            <person name="Roques C."/>
            <person name="Iampietro C."/>
            <person name="Lluch J."/>
            <person name="Castinel A."/>
            <person name="Donnadieu C."/>
            <person name="Desvignes T."/>
            <person name="Floi Bucao C."/>
            <person name="Jouanno E."/>
            <person name="Wen M."/>
            <person name="Mejri S."/>
            <person name="Dirks R."/>
            <person name="Jansen H."/>
            <person name="Henkel C."/>
            <person name="Chen W.J."/>
            <person name="Zahm M."/>
            <person name="Cabau C."/>
            <person name="Klopp C."/>
            <person name="Thompson A.W."/>
            <person name="Robinson-Rechavi M."/>
            <person name="Braasch I."/>
            <person name="Lecointre G."/>
            <person name="Bobe J."/>
            <person name="Postlethwait J.H."/>
            <person name="Berthelot C."/>
            <person name="Roest Crollius H."/>
            <person name="Guiguen Y."/>
        </authorList>
    </citation>
    <scope>NUCLEOTIDE SEQUENCE</scope>
    <source>
        <strain evidence="3">NC1722</strain>
    </source>
</reference>
<dbReference type="EMBL" id="JAINUG010000115">
    <property type="protein sequence ID" value="KAJ8395641.1"/>
    <property type="molecule type" value="Genomic_DNA"/>
</dbReference>
<dbReference type="PANTHER" id="PTHR23098">
    <property type="entry name" value="AGAP001331-PA-RELATED"/>
    <property type="match status" value="1"/>
</dbReference>
<gene>
    <name evidence="3" type="ORF">AAFF_G00031220</name>
</gene>
<proteinExistence type="predicted"/>
<feature type="compositionally biased region" description="Low complexity" evidence="1">
    <location>
        <begin position="153"/>
        <end position="162"/>
    </location>
</feature>
<dbReference type="Pfam" id="PF13873">
    <property type="entry name" value="Myb_DNA-bind_5"/>
    <property type="match status" value="1"/>
</dbReference>
<feature type="compositionally biased region" description="Pro residues" evidence="1">
    <location>
        <begin position="208"/>
        <end position="225"/>
    </location>
</feature>
<evidence type="ECO:0000313" key="4">
    <source>
        <dbReference type="Proteomes" id="UP001221898"/>
    </source>
</evidence>
<feature type="compositionally biased region" description="Pro residues" evidence="1">
    <location>
        <begin position="344"/>
        <end position="355"/>
    </location>
</feature>
<feature type="region of interest" description="Disordered" evidence="1">
    <location>
        <begin position="202"/>
        <end position="252"/>
    </location>
</feature>
<name>A0AAD7S467_9TELE</name>
<evidence type="ECO:0000256" key="1">
    <source>
        <dbReference type="SAM" id="MobiDB-lite"/>
    </source>
</evidence>
<evidence type="ECO:0000313" key="3">
    <source>
        <dbReference type="EMBL" id="KAJ8395641.1"/>
    </source>
</evidence>
<dbReference type="AlphaFoldDB" id="A0AAD7S467"/>
<comment type="caution">
    <text evidence="3">The sequence shown here is derived from an EMBL/GenBank/DDBJ whole genome shotgun (WGS) entry which is preliminary data.</text>
</comment>
<feature type="domain" description="Myb/SANT-like DNA-binding" evidence="2">
    <location>
        <begin position="13"/>
        <end position="87"/>
    </location>
</feature>
<dbReference type="PANTHER" id="PTHR23098:SF16">
    <property type="entry name" value="REGULATORY PROTEIN ZESTE"/>
    <property type="match status" value="1"/>
</dbReference>
<accession>A0AAD7S467</accession>
<feature type="compositionally biased region" description="Basic residues" evidence="1">
    <location>
        <begin position="241"/>
        <end position="252"/>
    </location>
</feature>
<sequence length="355" mass="38661">MSMPGLEPRARLRKPKFTPDQIRVLIERVVAHGRQLYGERMSPVSVRKRIWQEVTHAINGISNTERSVIEVQKRWQDERRRIRHRAQDLWRALEETGVPMGRLTPLEEAVMSTFDELGAGRGSEGTAPVQATLAHQHKMAVSPAEDPPLSQQPTPTRTPTPTASLVCLSDIKQEPGETRSPVGGGSRPQEWKFEWTVEDMPVASLPTNPAPPAPDPPQAPPPQAPPDTTALHTSSANQPRGRVRSPHRAAQWRRVRTHQRWGALDRAGCAGLTACMRRLASGTAGLRDELQGLSHSVEELRGELGALVSAVSTIASVLQVCYGDRNAGHCSVTPMRHSGGEPASPNPPAPAASEA</sequence>
<dbReference type="Proteomes" id="UP001221898">
    <property type="component" value="Unassembled WGS sequence"/>
</dbReference>
<dbReference type="InterPro" id="IPR028002">
    <property type="entry name" value="Myb_DNA-bind_5"/>
</dbReference>
<evidence type="ECO:0000259" key="2">
    <source>
        <dbReference type="Pfam" id="PF13873"/>
    </source>
</evidence>
<feature type="region of interest" description="Disordered" evidence="1">
    <location>
        <begin position="136"/>
        <end position="162"/>
    </location>
</feature>
<feature type="region of interest" description="Disordered" evidence="1">
    <location>
        <begin position="332"/>
        <end position="355"/>
    </location>
</feature>